<organism evidence="1 2">
    <name type="scientific">Coprinopsis marcescibilis</name>
    <name type="common">Agaric fungus</name>
    <name type="synonym">Psathyrella marcescibilis</name>
    <dbReference type="NCBI Taxonomy" id="230819"/>
    <lineage>
        <taxon>Eukaryota</taxon>
        <taxon>Fungi</taxon>
        <taxon>Dikarya</taxon>
        <taxon>Basidiomycota</taxon>
        <taxon>Agaricomycotina</taxon>
        <taxon>Agaricomycetes</taxon>
        <taxon>Agaricomycetidae</taxon>
        <taxon>Agaricales</taxon>
        <taxon>Agaricineae</taxon>
        <taxon>Psathyrellaceae</taxon>
        <taxon>Coprinopsis</taxon>
    </lineage>
</organism>
<dbReference type="STRING" id="230819.A0A5C3KLJ7"/>
<dbReference type="AlphaFoldDB" id="A0A5C3KLJ7"/>
<evidence type="ECO:0000313" key="2">
    <source>
        <dbReference type="Proteomes" id="UP000307440"/>
    </source>
</evidence>
<evidence type="ECO:0000313" key="1">
    <source>
        <dbReference type="EMBL" id="TFK21229.1"/>
    </source>
</evidence>
<accession>A0A5C3KLJ7</accession>
<name>A0A5C3KLJ7_COPMA</name>
<sequence length="144" mass="15842">MVQGNLANPMVRKTNFSAIDTTSIMMYFMPAEMNIERIEIKPNSKLSPLDKPFAFLNYPFLESTASIDPTVNVPSSNATIGIEGEFKDAILSEFNEGDWDGLTDEFTRWSLNEKAKAVAAKIHAERENAKVEAPSVEGGQAVLA</sequence>
<dbReference type="OrthoDB" id="3031190at2759"/>
<dbReference type="Proteomes" id="UP000307440">
    <property type="component" value="Unassembled WGS sequence"/>
</dbReference>
<gene>
    <name evidence="1" type="ORF">FA15DRAFT_672778</name>
</gene>
<reference evidence="1 2" key="1">
    <citation type="journal article" date="2019" name="Nat. Ecol. Evol.">
        <title>Megaphylogeny resolves global patterns of mushroom evolution.</title>
        <authorList>
            <person name="Varga T."/>
            <person name="Krizsan K."/>
            <person name="Foldi C."/>
            <person name="Dima B."/>
            <person name="Sanchez-Garcia M."/>
            <person name="Sanchez-Ramirez S."/>
            <person name="Szollosi G.J."/>
            <person name="Szarkandi J.G."/>
            <person name="Papp V."/>
            <person name="Albert L."/>
            <person name="Andreopoulos W."/>
            <person name="Angelini C."/>
            <person name="Antonin V."/>
            <person name="Barry K.W."/>
            <person name="Bougher N.L."/>
            <person name="Buchanan P."/>
            <person name="Buyck B."/>
            <person name="Bense V."/>
            <person name="Catcheside P."/>
            <person name="Chovatia M."/>
            <person name="Cooper J."/>
            <person name="Damon W."/>
            <person name="Desjardin D."/>
            <person name="Finy P."/>
            <person name="Geml J."/>
            <person name="Haridas S."/>
            <person name="Hughes K."/>
            <person name="Justo A."/>
            <person name="Karasinski D."/>
            <person name="Kautmanova I."/>
            <person name="Kiss B."/>
            <person name="Kocsube S."/>
            <person name="Kotiranta H."/>
            <person name="LaButti K.M."/>
            <person name="Lechner B.E."/>
            <person name="Liimatainen K."/>
            <person name="Lipzen A."/>
            <person name="Lukacs Z."/>
            <person name="Mihaltcheva S."/>
            <person name="Morgado L.N."/>
            <person name="Niskanen T."/>
            <person name="Noordeloos M.E."/>
            <person name="Ohm R.A."/>
            <person name="Ortiz-Santana B."/>
            <person name="Ovrebo C."/>
            <person name="Racz N."/>
            <person name="Riley R."/>
            <person name="Savchenko A."/>
            <person name="Shiryaev A."/>
            <person name="Soop K."/>
            <person name="Spirin V."/>
            <person name="Szebenyi C."/>
            <person name="Tomsovsky M."/>
            <person name="Tulloss R.E."/>
            <person name="Uehling J."/>
            <person name="Grigoriev I.V."/>
            <person name="Vagvolgyi C."/>
            <person name="Papp T."/>
            <person name="Martin F.M."/>
            <person name="Miettinen O."/>
            <person name="Hibbett D.S."/>
            <person name="Nagy L.G."/>
        </authorList>
    </citation>
    <scope>NUCLEOTIDE SEQUENCE [LARGE SCALE GENOMIC DNA]</scope>
    <source>
        <strain evidence="1 2">CBS 121175</strain>
    </source>
</reference>
<keyword evidence="2" id="KW-1185">Reference proteome</keyword>
<protein>
    <submittedName>
        <fullName evidence="1">Uncharacterized protein</fullName>
    </submittedName>
</protein>
<dbReference type="EMBL" id="ML210275">
    <property type="protein sequence ID" value="TFK21229.1"/>
    <property type="molecule type" value="Genomic_DNA"/>
</dbReference>
<proteinExistence type="predicted"/>